<dbReference type="InterPro" id="IPR037027">
    <property type="entry name" value="YqgF/RNaseH-like_dom_sf"/>
</dbReference>
<sequence>MKHVESFTLFRNMLKQQDITWYPLRLLGLYFGPKQVGVAVSDVESGPAKACCVMEREESDVMAFKFQQLIRDLSVAGVIVGLPTNARHYNPEDKWLEVQILAEDKTD</sequence>
<organism evidence="1 2">
    <name type="scientific">Artemisia annua</name>
    <name type="common">Sweet wormwood</name>
    <dbReference type="NCBI Taxonomy" id="35608"/>
    <lineage>
        <taxon>Eukaryota</taxon>
        <taxon>Viridiplantae</taxon>
        <taxon>Streptophyta</taxon>
        <taxon>Embryophyta</taxon>
        <taxon>Tracheophyta</taxon>
        <taxon>Spermatophyta</taxon>
        <taxon>Magnoliopsida</taxon>
        <taxon>eudicotyledons</taxon>
        <taxon>Gunneridae</taxon>
        <taxon>Pentapetalae</taxon>
        <taxon>asterids</taxon>
        <taxon>campanulids</taxon>
        <taxon>Asterales</taxon>
        <taxon>Asteraceae</taxon>
        <taxon>Asteroideae</taxon>
        <taxon>Anthemideae</taxon>
        <taxon>Artemisiinae</taxon>
        <taxon>Artemisia</taxon>
    </lineage>
</organism>
<dbReference type="PANTHER" id="PTHR33317">
    <property type="entry name" value="POLYNUCLEOTIDYL TRANSFERASE, RIBONUCLEASE H-LIKE SUPERFAMILY PROTEIN"/>
    <property type="match status" value="1"/>
</dbReference>
<protein>
    <submittedName>
        <fullName evidence="1">Uncharacterized protein</fullName>
    </submittedName>
</protein>
<comment type="caution">
    <text evidence="1">The sequence shown here is derived from an EMBL/GenBank/DDBJ whole genome shotgun (WGS) entry which is preliminary data.</text>
</comment>
<dbReference type="AlphaFoldDB" id="A0A2U1LZ55"/>
<proteinExistence type="predicted"/>
<dbReference type="SUPFAM" id="SSF53098">
    <property type="entry name" value="Ribonuclease H-like"/>
    <property type="match status" value="1"/>
</dbReference>
<dbReference type="STRING" id="35608.A0A2U1LZ55"/>
<dbReference type="InterPro" id="IPR012337">
    <property type="entry name" value="RNaseH-like_sf"/>
</dbReference>
<keyword evidence="2" id="KW-1185">Reference proteome</keyword>
<dbReference type="GO" id="GO:0000967">
    <property type="term" value="P:rRNA 5'-end processing"/>
    <property type="evidence" value="ECO:0007669"/>
    <property type="project" value="TreeGrafter"/>
</dbReference>
<dbReference type="Proteomes" id="UP000245207">
    <property type="component" value="Unassembled WGS sequence"/>
</dbReference>
<evidence type="ECO:0000313" key="1">
    <source>
        <dbReference type="EMBL" id="PWA54240.1"/>
    </source>
</evidence>
<dbReference type="PANTHER" id="PTHR33317:SF1">
    <property type="entry name" value="POLYNUCLEOTIDYL TRANSFERASE, RIBONUCLEASE H-LIKE SUPERFAMILY PROTEIN"/>
    <property type="match status" value="1"/>
</dbReference>
<dbReference type="Pfam" id="PF03652">
    <property type="entry name" value="RuvX"/>
    <property type="match status" value="1"/>
</dbReference>
<evidence type="ECO:0000313" key="2">
    <source>
        <dbReference type="Proteomes" id="UP000245207"/>
    </source>
</evidence>
<gene>
    <name evidence="1" type="ORF">CTI12_AA425880</name>
</gene>
<dbReference type="Gene3D" id="3.30.420.140">
    <property type="entry name" value="YqgF/RNase H-like domain"/>
    <property type="match status" value="1"/>
</dbReference>
<dbReference type="EMBL" id="PKPP01007139">
    <property type="protein sequence ID" value="PWA54240.1"/>
    <property type="molecule type" value="Genomic_DNA"/>
</dbReference>
<dbReference type="InterPro" id="IPR005227">
    <property type="entry name" value="YqgF"/>
</dbReference>
<reference evidence="1 2" key="1">
    <citation type="journal article" date="2018" name="Mol. Plant">
        <title>The genome of Artemisia annua provides insight into the evolution of Asteraceae family and artemisinin biosynthesis.</title>
        <authorList>
            <person name="Shen Q."/>
            <person name="Zhang L."/>
            <person name="Liao Z."/>
            <person name="Wang S."/>
            <person name="Yan T."/>
            <person name="Shi P."/>
            <person name="Liu M."/>
            <person name="Fu X."/>
            <person name="Pan Q."/>
            <person name="Wang Y."/>
            <person name="Lv Z."/>
            <person name="Lu X."/>
            <person name="Zhang F."/>
            <person name="Jiang W."/>
            <person name="Ma Y."/>
            <person name="Chen M."/>
            <person name="Hao X."/>
            <person name="Li L."/>
            <person name="Tang Y."/>
            <person name="Lv G."/>
            <person name="Zhou Y."/>
            <person name="Sun X."/>
            <person name="Brodelius P.E."/>
            <person name="Rose J.K.C."/>
            <person name="Tang K."/>
        </authorList>
    </citation>
    <scope>NUCLEOTIDE SEQUENCE [LARGE SCALE GENOMIC DNA]</scope>
    <source>
        <strain evidence="2">cv. Huhao1</strain>
        <tissue evidence="1">Leaf</tissue>
    </source>
</reference>
<name>A0A2U1LZ55_ARTAN</name>
<accession>A0A2U1LZ55</accession>